<keyword evidence="1" id="KW-0812">Transmembrane</keyword>
<accession>A0A0C2WD82</accession>
<feature type="transmembrane region" description="Helical" evidence="1">
    <location>
        <begin position="240"/>
        <end position="264"/>
    </location>
</feature>
<dbReference type="AlphaFoldDB" id="A0A0C2WD82"/>
<feature type="transmembrane region" description="Helical" evidence="1">
    <location>
        <begin position="12"/>
        <end position="34"/>
    </location>
</feature>
<organism evidence="2 3">
    <name type="scientific">Amanita muscaria (strain Koide BX008)</name>
    <dbReference type="NCBI Taxonomy" id="946122"/>
    <lineage>
        <taxon>Eukaryota</taxon>
        <taxon>Fungi</taxon>
        <taxon>Dikarya</taxon>
        <taxon>Basidiomycota</taxon>
        <taxon>Agaricomycotina</taxon>
        <taxon>Agaricomycetes</taxon>
        <taxon>Agaricomycetidae</taxon>
        <taxon>Agaricales</taxon>
        <taxon>Pluteineae</taxon>
        <taxon>Amanitaceae</taxon>
        <taxon>Amanita</taxon>
    </lineage>
</organism>
<dbReference type="EMBL" id="KN818318">
    <property type="protein sequence ID" value="KIL59312.1"/>
    <property type="molecule type" value="Genomic_DNA"/>
</dbReference>
<reference evidence="2 3" key="1">
    <citation type="submission" date="2014-04" db="EMBL/GenBank/DDBJ databases">
        <title>Evolutionary Origins and Diversification of the Mycorrhizal Mutualists.</title>
        <authorList>
            <consortium name="DOE Joint Genome Institute"/>
            <consortium name="Mycorrhizal Genomics Consortium"/>
            <person name="Kohler A."/>
            <person name="Kuo A."/>
            <person name="Nagy L.G."/>
            <person name="Floudas D."/>
            <person name="Copeland A."/>
            <person name="Barry K.W."/>
            <person name="Cichocki N."/>
            <person name="Veneault-Fourrey C."/>
            <person name="LaButti K."/>
            <person name="Lindquist E.A."/>
            <person name="Lipzen A."/>
            <person name="Lundell T."/>
            <person name="Morin E."/>
            <person name="Murat C."/>
            <person name="Riley R."/>
            <person name="Ohm R."/>
            <person name="Sun H."/>
            <person name="Tunlid A."/>
            <person name="Henrissat B."/>
            <person name="Grigoriev I.V."/>
            <person name="Hibbett D.S."/>
            <person name="Martin F."/>
        </authorList>
    </citation>
    <scope>NUCLEOTIDE SEQUENCE [LARGE SCALE GENOMIC DNA]</scope>
    <source>
        <strain evidence="2 3">Koide BX008</strain>
    </source>
</reference>
<gene>
    <name evidence="2" type="ORF">M378DRAFT_1013333</name>
</gene>
<evidence type="ECO:0000256" key="1">
    <source>
        <dbReference type="SAM" id="Phobius"/>
    </source>
</evidence>
<evidence type="ECO:0000313" key="3">
    <source>
        <dbReference type="Proteomes" id="UP000054549"/>
    </source>
</evidence>
<protein>
    <submittedName>
        <fullName evidence="2">Uncharacterized protein</fullName>
    </submittedName>
</protein>
<proteinExistence type="predicted"/>
<feature type="transmembrane region" description="Helical" evidence="1">
    <location>
        <begin position="205"/>
        <end position="228"/>
    </location>
</feature>
<sequence length="316" mass="35464">MSSLGELVIIPLFVQAILYGLYLASLVHCLRWLVFNDQGWTPRRHINWFMLSTTIIIFSLLTIDFGLELRMAIGPALEVNVVEYERQNVIVRAISNSVRLIFDAALIYRCWVVHAKSWRVTYPPLILWLFCLASYIALIYYNATLAFTTDIKPAFSPSAQIYQVLLLFYTCNTATAIYATVAIMYQLLKTTKDHEAGTSARLCHILMESGALYTLTSALLLASVAVSVAVDAEVSFAMDIFRALSGTLNFSMAGISFNLILIRVGRSRTSLNRRDSVLQSTNNIMSSLQFYVSHYPSEEHSVVLADEEQTLASKKS</sequence>
<dbReference type="OrthoDB" id="3357408at2759"/>
<dbReference type="HOGENOM" id="CLU_044614_1_1_1"/>
<keyword evidence="3" id="KW-1185">Reference proteome</keyword>
<keyword evidence="1" id="KW-1133">Transmembrane helix</keyword>
<feature type="transmembrane region" description="Helical" evidence="1">
    <location>
        <begin position="161"/>
        <end position="185"/>
    </location>
</feature>
<evidence type="ECO:0000313" key="2">
    <source>
        <dbReference type="EMBL" id="KIL59312.1"/>
    </source>
</evidence>
<feature type="transmembrane region" description="Helical" evidence="1">
    <location>
        <begin position="46"/>
        <end position="69"/>
    </location>
</feature>
<name>A0A0C2WD82_AMAMK</name>
<keyword evidence="1" id="KW-0472">Membrane</keyword>
<dbReference type="Proteomes" id="UP000054549">
    <property type="component" value="Unassembled WGS sequence"/>
</dbReference>
<feature type="transmembrane region" description="Helical" evidence="1">
    <location>
        <begin position="120"/>
        <end position="141"/>
    </location>
</feature>
<dbReference type="InParanoid" id="A0A0C2WD82"/>